<feature type="compositionally biased region" description="Polar residues" evidence="1">
    <location>
        <begin position="41"/>
        <end position="57"/>
    </location>
</feature>
<dbReference type="EMBL" id="JAGMVJ010000008">
    <property type="protein sequence ID" value="KAH7088503.1"/>
    <property type="molecule type" value="Genomic_DNA"/>
</dbReference>
<dbReference type="AlphaFoldDB" id="A0A8K0RA39"/>
<sequence length="153" mass="16633">MKMGSRSSAARESPVVSTVLNTVLAIDVTTAMNASRVLHASSRQRTPQPSFSTSKHVSSFEEAQETASSLSRCGCDETRFLHHGWKPRAVSPLVLPMTQLPSRSEAGAMVPKSQIRARHRGPWRKASFSSSTGHTPVKLHTSHSFPSLIPSQT</sequence>
<evidence type="ECO:0000313" key="3">
    <source>
        <dbReference type="Proteomes" id="UP000813461"/>
    </source>
</evidence>
<accession>A0A8K0RA39</accession>
<protein>
    <submittedName>
        <fullName evidence="2">Uncharacterized protein</fullName>
    </submittedName>
</protein>
<dbReference type="Proteomes" id="UP000813461">
    <property type="component" value="Unassembled WGS sequence"/>
</dbReference>
<organism evidence="2 3">
    <name type="scientific">Paraphoma chrysanthemicola</name>
    <dbReference type="NCBI Taxonomy" id="798071"/>
    <lineage>
        <taxon>Eukaryota</taxon>
        <taxon>Fungi</taxon>
        <taxon>Dikarya</taxon>
        <taxon>Ascomycota</taxon>
        <taxon>Pezizomycotina</taxon>
        <taxon>Dothideomycetes</taxon>
        <taxon>Pleosporomycetidae</taxon>
        <taxon>Pleosporales</taxon>
        <taxon>Pleosporineae</taxon>
        <taxon>Phaeosphaeriaceae</taxon>
        <taxon>Paraphoma</taxon>
    </lineage>
</organism>
<feature type="region of interest" description="Disordered" evidence="1">
    <location>
        <begin position="104"/>
        <end position="153"/>
    </location>
</feature>
<proteinExistence type="predicted"/>
<gene>
    <name evidence="2" type="ORF">FB567DRAFT_340452</name>
</gene>
<comment type="caution">
    <text evidence="2">The sequence shown here is derived from an EMBL/GenBank/DDBJ whole genome shotgun (WGS) entry which is preliminary data.</text>
</comment>
<keyword evidence="3" id="KW-1185">Reference proteome</keyword>
<reference evidence="2" key="1">
    <citation type="journal article" date="2021" name="Nat. Commun.">
        <title>Genetic determinants of endophytism in the Arabidopsis root mycobiome.</title>
        <authorList>
            <person name="Mesny F."/>
            <person name="Miyauchi S."/>
            <person name="Thiergart T."/>
            <person name="Pickel B."/>
            <person name="Atanasova L."/>
            <person name="Karlsson M."/>
            <person name="Huettel B."/>
            <person name="Barry K.W."/>
            <person name="Haridas S."/>
            <person name="Chen C."/>
            <person name="Bauer D."/>
            <person name="Andreopoulos W."/>
            <person name="Pangilinan J."/>
            <person name="LaButti K."/>
            <person name="Riley R."/>
            <person name="Lipzen A."/>
            <person name="Clum A."/>
            <person name="Drula E."/>
            <person name="Henrissat B."/>
            <person name="Kohler A."/>
            <person name="Grigoriev I.V."/>
            <person name="Martin F.M."/>
            <person name="Hacquard S."/>
        </authorList>
    </citation>
    <scope>NUCLEOTIDE SEQUENCE</scope>
    <source>
        <strain evidence="2">MPI-SDFR-AT-0120</strain>
    </source>
</reference>
<evidence type="ECO:0000256" key="1">
    <source>
        <dbReference type="SAM" id="MobiDB-lite"/>
    </source>
</evidence>
<feature type="region of interest" description="Disordered" evidence="1">
    <location>
        <begin position="38"/>
        <end position="71"/>
    </location>
</feature>
<feature type="compositionally biased region" description="Polar residues" evidence="1">
    <location>
        <begin position="142"/>
        <end position="153"/>
    </location>
</feature>
<name>A0A8K0RA39_9PLEO</name>
<evidence type="ECO:0000313" key="2">
    <source>
        <dbReference type="EMBL" id="KAH7088503.1"/>
    </source>
</evidence>